<reference evidence="1 2" key="1">
    <citation type="submission" date="2018-02" db="EMBL/GenBank/DDBJ databases">
        <authorList>
            <person name="Cohen D.B."/>
            <person name="Kent A.D."/>
        </authorList>
    </citation>
    <scope>NUCLEOTIDE SEQUENCE [LARGE SCALE GENOMIC DNA]</scope>
    <source>
        <strain evidence="1">1</strain>
    </source>
</reference>
<accession>A0A2N9JDM6</accession>
<dbReference type="Proteomes" id="UP000238164">
    <property type="component" value="Chromosome 1"/>
</dbReference>
<name>A0A2N9JDM6_9ACTN</name>
<dbReference type="OrthoDB" id="9840575at2"/>
<dbReference type="AlphaFoldDB" id="A0A2N9JDM6"/>
<evidence type="ECO:0000313" key="1">
    <source>
        <dbReference type="EMBL" id="SPD85575.1"/>
    </source>
</evidence>
<protein>
    <submittedName>
        <fullName evidence="1">Uncharacterized protein</fullName>
    </submittedName>
</protein>
<sequence>MRWGAFTVHVAADGAGFRLLHGSDEWATFSLHGVRPTGRFTDDDDEVEHAFGCSGCSFAVRHSVGQHWTIRWALSAAEPSELVQVPSLRVRPGQASVVWAWAAGAEAVLVVAPRRRAAPVVGLRLTQGWLRASDDGFELAPERLTIEPGRRWVGSLRAELHTDLAQLAARLPAWLAPLEMPAGQPWEFRQPDQALVVEPPATTRAEGDAVQVIGEAGRAAVVLHSARGLTALTLSFAPTLDTLLAAGASTVLRDRLPPSPAAAFVVAEALGRSLVSQPQAAEEWLDDYDWEHTTDLLAIAGGIVRGQRSGNARAVRVALRQLQLVHPQLGFGRVVMAGWLAGLALGEDVRDEAVALLSRPSGTDWVGLELAVLNLRSAEVAGPLFSGLINTLGGDLPGEPVGLDAVQQVQLTGLLQLCPEEWPMAVGAAACATKNSRRLLAQVAASDFANPEDLAVLAWLALGESLV</sequence>
<keyword evidence="2" id="KW-1185">Reference proteome</keyword>
<organism evidence="1 2">
    <name type="scientific">Micropruina glycogenica</name>
    <dbReference type="NCBI Taxonomy" id="75385"/>
    <lineage>
        <taxon>Bacteria</taxon>
        <taxon>Bacillati</taxon>
        <taxon>Actinomycetota</taxon>
        <taxon>Actinomycetes</taxon>
        <taxon>Propionibacteriales</taxon>
        <taxon>Nocardioidaceae</taxon>
        <taxon>Micropruina</taxon>
    </lineage>
</organism>
<dbReference type="RefSeq" id="WP_105184777.1">
    <property type="nucleotide sequence ID" value="NZ_BAAAGO010000042.1"/>
</dbReference>
<dbReference type="EMBL" id="LT985188">
    <property type="protein sequence ID" value="SPD85575.1"/>
    <property type="molecule type" value="Genomic_DNA"/>
</dbReference>
<dbReference type="KEGG" id="mgg:MPLG2_0539"/>
<evidence type="ECO:0000313" key="2">
    <source>
        <dbReference type="Proteomes" id="UP000238164"/>
    </source>
</evidence>
<proteinExistence type="predicted"/>
<gene>
    <name evidence="1" type="ORF">MPLG2_0539</name>
</gene>